<feature type="region of interest" description="Disordered" evidence="1">
    <location>
        <begin position="206"/>
        <end position="336"/>
    </location>
</feature>
<accession>A0ABY7YRT6</accession>
<protein>
    <submittedName>
        <fullName evidence="3">FecR family protein</fullName>
    </submittedName>
</protein>
<evidence type="ECO:0000259" key="2">
    <source>
        <dbReference type="Pfam" id="PF04773"/>
    </source>
</evidence>
<dbReference type="RefSeq" id="WP_282220428.1">
    <property type="nucleotide sequence ID" value="NZ_CP118246.1"/>
</dbReference>
<dbReference type="Pfam" id="PF04773">
    <property type="entry name" value="FecR"/>
    <property type="match status" value="1"/>
</dbReference>
<dbReference type="EMBL" id="CP118246">
    <property type="protein sequence ID" value="WDR04043.1"/>
    <property type="molecule type" value="Genomic_DNA"/>
</dbReference>
<sequence>MKLRNLLFATTAFATLVGHGVALGDDWTADRLRGIVMQLDGTDWRPVVRGEVISDDRHIRTLASGRVEFVRGAERISVGGDTDIQISDATGRRMTTVKQLIGTVSIEAEHKNVQHFSVLTPYLAAIVKGTRFTVRIRDGATRVNVDRGVVEVHDRVHEVSANVGRGQAASVSDYEVLEVSGPGASTVMTTDDGKFVERKTVVAHFDNLANEQSGDDDNEDGHKGGNKDKDKDKGGGHGNSGGKGYGNGGGGGHGNGNGGGNGNGHGWGNSGGNGHGNSGNSGGGSHGGGGNGNGNSGNSGGGGNGNGNGGNSGGGGHGNGNGGGNGGNNGKGGGRH</sequence>
<proteinExistence type="predicted"/>
<feature type="compositionally biased region" description="Basic and acidic residues" evidence="1">
    <location>
        <begin position="220"/>
        <end position="235"/>
    </location>
</feature>
<dbReference type="Proteomes" id="UP001220530">
    <property type="component" value="Chromosome"/>
</dbReference>
<dbReference type="PANTHER" id="PTHR38731">
    <property type="entry name" value="LIPL45-RELATED LIPOPROTEIN-RELATED"/>
    <property type="match status" value="1"/>
</dbReference>
<organism evidence="3 4">
    <name type="scientific">Devosia algicola</name>
    <dbReference type="NCBI Taxonomy" id="3026418"/>
    <lineage>
        <taxon>Bacteria</taxon>
        <taxon>Pseudomonadati</taxon>
        <taxon>Pseudomonadota</taxon>
        <taxon>Alphaproteobacteria</taxon>
        <taxon>Hyphomicrobiales</taxon>
        <taxon>Devosiaceae</taxon>
        <taxon>Devosia</taxon>
    </lineage>
</organism>
<dbReference type="PANTHER" id="PTHR38731:SF3">
    <property type="entry name" value="BLL6125 PROTEIN"/>
    <property type="match status" value="1"/>
</dbReference>
<keyword evidence="4" id="KW-1185">Reference proteome</keyword>
<evidence type="ECO:0000313" key="3">
    <source>
        <dbReference type="EMBL" id="WDR04043.1"/>
    </source>
</evidence>
<gene>
    <name evidence="3" type="ORF">PSQ19_08550</name>
</gene>
<evidence type="ECO:0000256" key="1">
    <source>
        <dbReference type="SAM" id="MobiDB-lite"/>
    </source>
</evidence>
<feature type="compositionally biased region" description="Gly residues" evidence="1">
    <location>
        <begin position="236"/>
        <end position="336"/>
    </location>
</feature>
<feature type="domain" description="FecR protein" evidence="2">
    <location>
        <begin position="59"/>
        <end position="151"/>
    </location>
</feature>
<name>A0ABY7YRT6_9HYPH</name>
<reference evidence="3 4" key="1">
    <citation type="submission" date="2023-02" db="EMBL/GenBank/DDBJ databases">
        <title>Devosia algicola sp. nov., isolated from the phycosphere of marine algae.</title>
        <authorList>
            <person name="Kim J.M."/>
            <person name="Lee J.K."/>
            <person name="Choi B.J."/>
            <person name="Bayburt H."/>
            <person name="Jeon C.O."/>
        </authorList>
    </citation>
    <scope>NUCLEOTIDE SEQUENCE [LARGE SCALE GENOMIC DNA]</scope>
    <source>
        <strain evidence="3 4">G20-9</strain>
    </source>
</reference>
<dbReference type="InterPro" id="IPR006860">
    <property type="entry name" value="FecR"/>
</dbReference>
<dbReference type="Gene3D" id="2.60.120.1440">
    <property type="match status" value="1"/>
</dbReference>
<evidence type="ECO:0000313" key="4">
    <source>
        <dbReference type="Proteomes" id="UP001220530"/>
    </source>
</evidence>